<gene>
    <name evidence="1" type="ORF">DR999_PMT03757</name>
</gene>
<reference evidence="1 2" key="1">
    <citation type="submission" date="2019-04" db="EMBL/GenBank/DDBJ databases">
        <title>Draft genome of the big-headed turtle Platysternon megacephalum.</title>
        <authorList>
            <person name="Gong S."/>
        </authorList>
    </citation>
    <scope>NUCLEOTIDE SEQUENCE [LARGE SCALE GENOMIC DNA]</scope>
    <source>
        <strain evidence="1">DO16091913</strain>
        <tissue evidence="1">Muscle</tissue>
    </source>
</reference>
<evidence type="ECO:0000313" key="2">
    <source>
        <dbReference type="Proteomes" id="UP000297703"/>
    </source>
</evidence>
<dbReference type="EMBL" id="QXTE01000018">
    <property type="protein sequence ID" value="TFK12928.1"/>
    <property type="molecule type" value="Genomic_DNA"/>
</dbReference>
<sequence>MVTLVSYLIPKGYWSHLRLNICFRLFFTHSCRPYIIIVSAWVFRMNVCVHTWYGIGPGAAAIYKHFYLSTLRRVDIPTLCSTRYVCKEAASIDVSMHTCGNSW</sequence>
<name>A0A4D9F0J5_9SAUR</name>
<comment type="caution">
    <text evidence="1">The sequence shown here is derived from an EMBL/GenBank/DDBJ whole genome shotgun (WGS) entry which is preliminary data.</text>
</comment>
<protein>
    <submittedName>
        <fullName evidence="1">E2F-associated phosphoprotein</fullName>
    </submittedName>
</protein>
<organism evidence="1 2">
    <name type="scientific">Platysternon megacephalum</name>
    <name type="common">big-headed turtle</name>
    <dbReference type="NCBI Taxonomy" id="55544"/>
    <lineage>
        <taxon>Eukaryota</taxon>
        <taxon>Metazoa</taxon>
        <taxon>Chordata</taxon>
        <taxon>Craniata</taxon>
        <taxon>Vertebrata</taxon>
        <taxon>Euteleostomi</taxon>
        <taxon>Archelosauria</taxon>
        <taxon>Testudinata</taxon>
        <taxon>Testudines</taxon>
        <taxon>Cryptodira</taxon>
        <taxon>Durocryptodira</taxon>
        <taxon>Testudinoidea</taxon>
        <taxon>Platysternidae</taxon>
        <taxon>Platysternon</taxon>
    </lineage>
</organism>
<accession>A0A4D9F0J5</accession>
<evidence type="ECO:0000313" key="1">
    <source>
        <dbReference type="EMBL" id="TFK12928.1"/>
    </source>
</evidence>
<proteinExistence type="predicted"/>
<keyword evidence="2" id="KW-1185">Reference proteome</keyword>
<dbReference type="Proteomes" id="UP000297703">
    <property type="component" value="Unassembled WGS sequence"/>
</dbReference>
<reference evidence="1 2" key="2">
    <citation type="submission" date="2019-04" db="EMBL/GenBank/DDBJ databases">
        <title>The genome sequence of big-headed turtle.</title>
        <authorList>
            <person name="Gong S."/>
        </authorList>
    </citation>
    <scope>NUCLEOTIDE SEQUENCE [LARGE SCALE GENOMIC DNA]</scope>
    <source>
        <strain evidence="1">DO16091913</strain>
        <tissue evidence="1">Muscle</tissue>
    </source>
</reference>
<dbReference type="AlphaFoldDB" id="A0A4D9F0J5"/>